<feature type="compositionally biased region" description="Basic and acidic residues" evidence="1">
    <location>
        <begin position="1"/>
        <end position="21"/>
    </location>
</feature>
<proteinExistence type="predicted"/>
<dbReference type="AlphaFoldDB" id="A0A0L8GK91"/>
<organism evidence="2">
    <name type="scientific">Octopus bimaculoides</name>
    <name type="common">California two-spotted octopus</name>
    <dbReference type="NCBI Taxonomy" id="37653"/>
    <lineage>
        <taxon>Eukaryota</taxon>
        <taxon>Metazoa</taxon>
        <taxon>Spiralia</taxon>
        <taxon>Lophotrochozoa</taxon>
        <taxon>Mollusca</taxon>
        <taxon>Cephalopoda</taxon>
        <taxon>Coleoidea</taxon>
        <taxon>Octopodiformes</taxon>
        <taxon>Octopoda</taxon>
        <taxon>Incirrata</taxon>
        <taxon>Octopodidae</taxon>
        <taxon>Octopus</taxon>
    </lineage>
</organism>
<protein>
    <submittedName>
        <fullName evidence="2">Uncharacterized protein</fullName>
    </submittedName>
</protein>
<gene>
    <name evidence="2" type="ORF">OCBIM_22032709mg</name>
</gene>
<evidence type="ECO:0000256" key="1">
    <source>
        <dbReference type="SAM" id="MobiDB-lite"/>
    </source>
</evidence>
<name>A0A0L8GK91_OCTBM</name>
<reference evidence="2" key="1">
    <citation type="submission" date="2015-07" db="EMBL/GenBank/DDBJ databases">
        <title>MeaNS - Measles Nucleotide Surveillance Program.</title>
        <authorList>
            <person name="Tran T."/>
            <person name="Druce J."/>
        </authorList>
    </citation>
    <scope>NUCLEOTIDE SEQUENCE</scope>
    <source>
        <strain evidence="2">UCB-OBI-ISO-001</strain>
        <tissue evidence="2">Gonad</tissue>
    </source>
</reference>
<sequence>MASYSRDKELIETKRRSEDSSSNRTRQQCHGWAGSGGGGTGCLCVYVSPTLAPIKLPYYFLGFRELLPRNKTKNLHYEYVFLSLHPKIPKEIHKDLEVLHLLKNMFFFFFLLYL</sequence>
<dbReference type="EMBL" id="KQ421638">
    <property type="protein sequence ID" value="KOF76960.1"/>
    <property type="molecule type" value="Genomic_DNA"/>
</dbReference>
<feature type="region of interest" description="Disordered" evidence="1">
    <location>
        <begin position="1"/>
        <end position="38"/>
    </location>
</feature>
<accession>A0A0L8GK91</accession>
<evidence type="ECO:0000313" key="2">
    <source>
        <dbReference type="EMBL" id="KOF76960.1"/>
    </source>
</evidence>